<dbReference type="OrthoDB" id="10566904at2759"/>
<keyword evidence="2" id="KW-1185">Reference proteome</keyword>
<comment type="caution">
    <text evidence="1">The sequence shown here is derived from an EMBL/GenBank/DDBJ whole genome shotgun (WGS) entry which is preliminary data.</text>
</comment>
<evidence type="ECO:0000313" key="2">
    <source>
        <dbReference type="Proteomes" id="UP000701801"/>
    </source>
</evidence>
<dbReference type="EMBL" id="CAJVRM010000726">
    <property type="protein sequence ID" value="CAG8983390.1"/>
    <property type="molecule type" value="Genomic_DNA"/>
</dbReference>
<dbReference type="AlphaFoldDB" id="A0A9N9LY15"/>
<protein>
    <submittedName>
        <fullName evidence="1">Uncharacterized protein</fullName>
    </submittedName>
</protein>
<dbReference type="Proteomes" id="UP000701801">
    <property type="component" value="Unassembled WGS sequence"/>
</dbReference>
<organism evidence="1 2">
    <name type="scientific">Hymenoscyphus albidus</name>
    <dbReference type="NCBI Taxonomy" id="595503"/>
    <lineage>
        <taxon>Eukaryota</taxon>
        <taxon>Fungi</taxon>
        <taxon>Dikarya</taxon>
        <taxon>Ascomycota</taxon>
        <taxon>Pezizomycotina</taxon>
        <taxon>Leotiomycetes</taxon>
        <taxon>Helotiales</taxon>
        <taxon>Helotiaceae</taxon>
        <taxon>Hymenoscyphus</taxon>
    </lineage>
</organism>
<accession>A0A9N9LY15</accession>
<proteinExistence type="predicted"/>
<gene>
    <name evidence="1" type="ORF">HYALB_00000557</name>
</gene>
<sequence length="112" mass="12454">MYSRFEGVMSKSCLDDIPSFVWPIASLPGVLGQGRSPTGADEGMAPLQSHDLDVIDDKSLECVQRTAVILAPEGLIDEKPSVGDRLTMLEPIFKVGYRKAWQARSRYHRYNA</sequence>
<evidence type="ECO:0000313" key="1">
    <source>
        <dbReference type="EMBL" id="CAG8983390.1"/>
    </source>
</evidence>
<reference evidence="1" key="1">
    <citation type="submission" date="2021-07" db="EMBL/GenBank/DDBJ databases">
        <authorList>
            <person name="Durling M."/>
        </authorList>
    </citation>
    <scope>NUCLEOTIDE SEQUENCE</scope>
</reference>
<name>A0A9N9LY15_9HELO</name>